<evidence type="ECO:0000256" key="3">
    <source>
        <dbReference type="ARBA" id="ARBA00010312"/>
    </source>
</evidence>
<comment type="cofactor">
    <cofactor evidence="2">
        <name>[4Fe-4S] cluster</name>
        <dbReference type="ChEBI" id="CHEBI:49883"/>
    </cofactor>
</comment>
<dbReference type="Gene3D" id="3.40.228.10">
    <property type="entry name" value="Dimethylsulfoxide Reductase, domain 2"/>
    <property type="match status" value="1"/>
</dbReference>
<dbReference type="PIRSF" id="PIRSF000144">
    <property type="entry name" value="CbbBc"/>
    <property type="match status" value="1"/>
</dbReference>
<dbReference type="NCBIfam" id="TIGR01701">
    <property type="entry name" value="Fdhalpha-like"/>
    <property type="match status" value="1"/>
</dbReference>
<dbReference type="InterPro" id="IPR006656">
    <property type="entry name" value="Mopterin_OxRdtase"/>
</dbReference>
<sequence>MDDTDKHRGHTETGHDPQTPEYRGATGGWGSLKGIMGIYGNAHASPEALKILTTQNKPKGMMCTSCAWAKPADPHTLEFCENGAKATLWEATIRRVTPEFFSEHTVSELRRWHDHDLEAAGRLTHPMRYDPGCDRYVEVSWQEAYSEIGGKLRGLDPKSTVFYSSGHSALEPAYLFALFARLYGHNNLPQSSNMCHETTSVNLKTFIGTPVGTCTLEDFKHCDAIFFFGQNTGSNSPRFLHVLKDAVDRGCRIVTFNPVREKGLLEFVDPLNPVQMTVGSPTQISEQFYQVRAGGDIAVLSGMIKCLFDAEEKAPGTVLDHEFIKAHTTGLDPMLEAVKAMSWDMIEAHSGLTRAMIESAADVYINAKNVIGIYGMGITQHVNGWLSLGMLVNLLLLGGNVGRLGAGISPVRGHSNVQGQRTVGVSEKIETEAVPVDKLEQLFGFKVPREDGRNVVAAGEGILDGSVKAIVLLGGNLVKAMPDRDRLEKAWPDLDLTVYIATKLNRSHLTPGKMSYLLPCLGRTDRDVQETGEQAVSMEDSLSNIYGSLGSATPPGDKVRSEVEIICELAKATLADSNPNLRWDDWIADYGLIRDLIEATYPDKFKDFNARLFVPGGFYRGNSARERRWKTESGKAQFTTPDTISALGEPLMDPTSSDGRMTLVTLRSNDQFNTTIYGFSDRLRGLEGNRDVLLINRDEMRRFDLQDGERITLVSDLDDGIDRRVSGLTVTAYDLPDGCVAGYYPELNPLVPLSYHEKNSGTPAYKGAPVRILTGR</sequence>
<evidence type="ECO:0000256" key="9">
    <source>
        <dbReference type="ARBA" id="ARBA00023014"/>
    </source>
</evidence>
<evidence type="ECO:0000256" key="1">
    <source>
        <dbReference type="ARBA" id="ARBA00001942"/>
    </source>
</evidence>
<dbReference type="CDD" id="cd02767">
    <property type="entry name" value="MopB_ydeP"/>
    <property type="match status" value="1"/>
</dbReference>
<keyword evidence="8" id="KW-0408">Iron</keyword>
<evidence type="ECO:0000256" key="2">
    <source>
        <dbReference type="ARBA" id="ARBA00001966"/>
    </source>
</evidence>
<feature type="compositionally biased region" description="Basic and acidic residues" evidence="10">
    <location>
        <begin position="1"/>
        <end position="15"/>
    </location>
</feature>
<evidence type="ECO:0000256" key="8">
    <source>
        <dbReference type="ARBA" id="ARBA00023004"/>
    </source>
</evidence>
<feature type="region of interest" description="Disordered" evidence="10">
    <location>
        <begin position="1"/>
        <end position="27"/>
    </location>
</feature>
<proteinExistence type="inferred from homology"/>
<comment type="cofactor">
    <cofactor evidence="1">
        <name>Mo-bis(molybdopterin guanine dinucleotide)</name>
        <dbReference type="ChEBI" id="CHEBI:60539"/>
    </cofactor>
</comment>
<dbReference type="PANTHER" id="PTHR43105">
    <property type="entry name" value="RESPIRATORY NITRATE REDUCTASE"/>
    <property type="match status" value="1"/>
</dbReference>
<dbReference type="EMBL" id="CP058351">
    <property type="protein sequence ID" value="QLF71618.1"/>
    <property type="molecule type" value="Genomic_DNA"/>
</dbReference>
<name>A0ABX6QSM6_9HYPH</name>
<dbReference type="CDD" id="cd02787">
    <property type="entry name" value="MopB_CT_ydeP"/>
    <property type="match status" value="1"/>
</dbReference>
<evidence type="ECO:0000256" key="6">
    <source>
        <dbReference type="ARBA" id="ARBA00022723"/>
    </source>
</evidence>
<dbReference type="Proteomes" id="UP000308530">
    <property type="component" value="Plasmid pPRADMK78_01"/>
</dbReference>
<dbReference type="Gene3D" id="3.40.50.740">
    <property type="match status" value="1"/>
</dbReference>
<dbReference type="SUPFAM" id="SSF53706">
    <property type="entry name" value="Formate dehydrogenase/DMSO reductase, domains 1-3"/>
    <property type="match status" value="1"/>
</dbReference>
<dbReference type="Pfam" id="PF00384">
    <property type="entry name" value="Molybdopterin"/>
    <property type="match status" value="1"/>
</dbReference>
<reference evidence="12 13" key="1">
    <citation type="submission" date="2020-06" db="EMBL/GenBank/DDBJ databases">
        <title>Genome sequence of Rhizobium sp strain ADMK78.</title>
        <authorList>
            <person name="Rahi P."/>
        </authorList>
    </citation>
    <scope>NUCLEOTIDE SEQUENCE [LARGE SCALE GENOMIC DNA]</scope>
    <source>
        <strain evidence="12 13">ADMK78</strain>
        <plasmid evidence="12 13">pPRADMK78_01</plasmid>
    </source>
</reference>
<organism evidence="12 13">
    <name type="scientific">Peteryoungia desertarenae</name>
    <dbReference type="NCBI Taxonomy" id="1813451"/>
    <lineage>
        <taxon>Bacteria</taxon>
        <taxon>Pseudomonadati</taxon>
        <taxon>Pseudomonadota</taxon>
        <taxon>Alphaproteobacteria</taxon>
        <taxon>Hyphomicrobiales</taxon>
        <taxon>Rhizobiaceae</taxon>
        <taxon>Peteryoungia</taxon>
    </lineage>
</organism>
<keyword evidence="12" id="KW-0614">Plasmid</keyword>
<protein>
    <submittedName>
        <fullName evidence="12">FdhF/YdeP family oxidoreductase</fullName>
    </submittedName>
</protein>
<keyword evidence="9" id="KW-0411">Iron-sulfur</keyword>
<evidence type="ECO:0000256" key="7">
    <source>
        <dbReference type="ARBA" id="ARBA00023002"/>
    </source>
</evidence>
<geneLocation type="plasmid" evidence="12 13">
    <name>pPRADMK78_01</name>
</geneLocation>
<evidence type="ECO:0000256" key="4">
    <source>
        <dbReference type="ARBA" id="ARBA00022485"/>
    </source>
</evidence>
<evidence type="ECO:0000256" key="5">
    <source>
        <dbReference type="ARBA" id="ARBA00022505"/>
    </source>
</evidence>
<dbReference type="InterPro" id="IPR009010">
    <property type="entry name" value="Asp_de-COase-like_dom_sf"/>
</dbReference>
<dbReference type="InterPro" id="IPR041953">
    <property type="entry name" value="YdeP_MopB"/>
</dbReference>
<keyword evidence="5" id="KW-0500">Molybdenum</keyword>
<keyword evidence="6" id="KW-0479">Metal-binding</keyword>
<evidence type="ECO:0000259" key="11">
    <source>
        <dbReference type="Pfam" id="PF00384"/>
    </source>
</evidence>
<evidence type="ECO:0000256" key="10">
    <source>
        <dbReference type="SAM" id="MobiDB-lite"/>
    </source>
</evidence>
<feature type="domain" description="Molybdopterin oxidoreductase" evidence="11">
    <location>
        <begin position="122"/>
        <end position="501"/>
    </location>
</feature>
<dbReference type="InterPro" id="IPR050123">
    <property type="entry name" value="Prok_molybdopt-oxidoreductase"/>
</dbReference>
<dbReference type="InterPro" id="IPR037951">
    <property type="entry name" value="MopB_CT_YdeP"/>
</dbReference>
<accession>A0ABX6QSM6</accession>
<keyword evidence="7" id="KW-0560">Oxidoreductase</keyword>
<dbReference type="InterPro" id="IPR010046">
    <property type="entry name" value="Mopterin_OxRdtse_a_bac"/>
</dbReference>
<dbReference type="SUPFAM" id="SSF50692">
    <property type="entry name" value="ADC-like"/>
    <property type="match status" value="1"/>
</dbReference>
<gene>
    <name evidence="12" type="ORF">FE840_018365</name>
</gene>
<keyword evidence="13" id="KW-1185">Reference proteome</keyword>
<keyword evidence="4" id="KW-0004">4Fe-4S</keyword>
<dbReference type="PANTHER" id="PTHR43105:SF4">
    <property type="entry name" value="PROTEIN YDEP"/>
    <property type="match status" value="1"/>
</dbReference>
<dbReference type="RefSeq" id="WP_138289536.1">
    <property type="nucleotide sequence ID" value="NZ_CP058351.1"/>
</dbReference>
<evidence type="ECO:0000313" key="12">
    <source>
        <dbReference type="EMBL" id="QLF71618.1"/>
    </source>
</evidence>
<evidence type="ECO:0000313" key="13">
    <source>
        <dbReference type="Proteomes" id="UP000308530"/>
    </source>
</evidence>
<comment type="similarity">
    <text evidence="3">Belongs to the prokaryotic molybdopterin-containing oxidoreductase family.</text>
</comment>